<sequence length="198" mass="21721">MRIPTCLEEDVISILLNVVGNECYQEVLAHELGLPDAGHIIPSRSSSCSLSLMFFNSLIDATVENAALQEETSIDCTDEDKSDQGKEFHVPGAQAIKGPFQYTVMVQQPEGDNGKSDKIEFESEGFFRTRYDAIQSAAQKAVHHYNTWPADKGGFHVIAEEDNVGENLPCRSMVTVSYRVTVVGDATLFASTNGLEKT</sequence>
<evidence type="ECO:0000313" key="1">
    <source>
        <dbReference type="EMBL" id="CAK9883070.1"/>
    </source>
</evidence>
<protein>
    <submittedName>
        <fullName evidence="1">Uncharacterized protein</fullName>
    </submittedName>
</protein>
<dbReference type="Proteomes" id="UP001497522">
    <property type="component" value="Chromosome 9"/>
</dbReference>
<proteinExistence type="predicted"/>
<keyword evidence="2" id="KW-1185">Reference proteome</keyword>
<reference evidence="1" key="1">
    <citation type="submission" date="2024-03" db="EMBL/GenBank/DDBJ databases">
        <authorList>
            <consortium name="ELIXIR-Norway"/>
            <consortium name="Elixir Norway"/>
        </authorList>
    </citation>
    <scope>NUCLEOTIDE SEQUENCE</scope>
</reference>
<organism evidence="1 2">
    <name type="scientific">Sphagnum jensenii</name>
    <dbReference type="NCBI Taxonomy" id="128206"/>
    <lineage>
        <taxon>Eukaryota</taxon>
        <taxon>Viridiplantae</taxon>
        <taxon>Streptophyta</taxon>
        <taxon>Embryophyta</taxon>
        <taxon>Bryophyta</taxon>
        <taxon>Sphagnophytina</taxon>
        <taxon>Sphagnopsida</taxon>
        <taxon>Sphagnales</taxon>
        <taxon>Sphagnaceae</taxon>
        <taxon>Sphagnum</taxon>
    </lineage>
</organism>
<dbReference type="EMBL" id="OZ023710">
    <property type="protein sequence ID" value="CAK9883070.1"/>
    <property type="molecule type" value="Genomic_DNA"/>
</dbReference>
<name>A0ABP1C2L9_9BRYO</name>
<evidence type="ECO:0000313" key="2">
    <source>
        <dbReference type="Proteomes" id="UP001497522"/>
    </source>
</evidence>
<accession>A0ABP1C2L9</accession>
<gene>
    <name evidence="1" type="ORF">CSSPJE1EN2_LOCUS24321</name>
</gene>